<protein>
    <submittedName>
        <fullName evidence="1">Uncharacterized protein</fullName>
    </submittedName>
</protein>
<dbReference type="Proteomes" id="UP000823388">
    <property type="component" value="Chromosome 8N"/>
</dbReference>
<organism evidence="1 2">
    <name type="scientific">Panicum virgatum</name>
    <name type="common">Blackwell switchgrass</name>
    <dbReference type="NCBI Taxonomy" id="38727"/>
    <lineage>
        <taxon>Eukaryota</taxon>
        <taxon>Viridiplantae</taxon>
        <taxon>Streptophyta</taxon>
        <taxon>Embryophyta</taxon>
        <taxon>Tracheophyta</taxon>
        <taxon>Spermatophyta</taxon>
        <taxon>Magnoliopsida</taxon>
        <taxon>Liliopsida</taxon>
        <taxon>Poales</taxon>
        <taxon>Poaceae</taxon>
        <taxon>PACMAD clade</taxon>
        <taxon>Panicoideae</taxon>
        <taxon>Panicodae</taxon>
        <taxon>Paniceae</taxon>
        <taxon>Panicinae</taxon>
        <taxon>Panicum</taxon>
        <taxon>Panicum sect. Hiantes</taxon>
    </lineage>
</organism>
<proteinExistence type="predicted"/>
<accession>A0A8T0P692</accession>
<evidence type="ECO:0000313" key="1">
    <source>
        <dbReference type="EMBL" id="KAG2557283.1"/>
    </source>
</evidence>
<dbReference type="EMBL" id="CM029052">
    <property type="protein sequence ID" value="KAG2557283.1"/>
    <property type="molecule type" value="Genomic_DNA"/>
</dbReference>
<reference evidence="1" key="1">
    <citation type="submission" date="2020-05" db="EMBL/GenBank/DDBJ databases">
        <title>WGS assembly of Panicum virgatum.</title>
        <authorList>
            <person name="Lovell J.T."/>
            <person name="Jenkins J."/>
            <person name="Shu S."/>
            <person name="Juenger T.E."/>
            <person name="Schmutz J."/>
        </authorList>
    </citation>
    <scope>NUCLEOTIDE SEQUENCE</scope>
    <source>
        <strain evidence="1">AP13</strain>
    </source>
</reference>
<gene>
    <name evidence="1" type="ORF">PVAP13_8NG246800</name>
</gene>
<name>A0A8T0P692_PANVG</name>
<dbReference type="AlphaFoldDB" id="A0A8T0P692"/>
<comment type="caution">
    <text evidence="1">The sequence shown here is derived from an EMBL/GenBank/DDBJ whole genome shotgun (WGS) entry which is preliminary data.</text>
</comment>
<keyword evidence="2" id="KW-1185">Reference proteome</keyword>
<evidence type="ECO:0000313" key="2">
    <source>
        <dbReference type="Proteomes" id="UP000823388"/>
    </source>
</evidence>
<sequence length="71" mass="8223">MPRRHGSVWFQPGEPCRLLVPGCQQTEGGEKLIRLEEMEYRRLAASQACFNLSFCNDLFLMSFWAARAWAD</sequence>